<dbReference type="Proteomes" id="UP000701680">
    <property type="component" value="Unassembled WGS sequence"/>
</dbReference>
<name>A0A850HN64_9FIRM</name>
<reference evidence="5 6" key="1">
    <citation type="journal article" date="2020" name="Cell Host Microbe">
        <title>Functional and Genomic Variation between Human-Derived Isolates of Lachnospiraceae Reveals Inter- and Intra-Species Diversity.</title>
        <authorList>
            <person name="Sorbara M.T."/>
            <person name="Littmann E.R."/>
            <person name="Fontana E."/>
            <person name="Moody T.U."/>
            <person name="Kohout C.E."/>
            <person name="Gjonbalaj M."/>
            <person name="Eaton V."/>
            <person name="Seok R."/>
            <person name="Leiner I.M."/>
            <person name="Pamer E.G."/>
        </authorList>
    </citation>
    <scope>NUCLEOTIDE SEQUENCE [LARGE SCALE GENOMIC DNA]</scope>
    <source>
        <strain evidence="4 5">MSK.17.11</strain>
        <strain evidence="3 6">MSK.17.38</strain>
    </source>
</reference>
<feature type="coiled-coil region" evidence="1">
    <location>
        <begin position="54"/>
        <end position="81"/>
    </location>
</feature>
<keyword evidence="1" id="KW-0175">Coiled coil</keyword>
<evidence type="ECO:0000256" key="1">
    <source>
        <dbReference type="SAM" id="Coils"/>
    </source>
</evidence>
<protein>
    <submittedName>
        <fullName evidence="4">M48 family metallopeptidase</fullName>
    </submittedName>
</protein>
<comment type="caution">
    <text evidence="4">The sequence shown here is derived from an EMBL/GenBank/DDBJ whole genome shotgun (WGS) entry which is preliminary data.</text>
</comment>
<feature type="domain" description="YgjP-like metallopeptidase" evidence="2">
    <location>
        <begin position="83"/>
        <end position="185"/>
    </location>
</feature>
<dbReference type="Pfam" id="PF01863">
    <property type="entry name" value="YgjP-like"/>
    <property type="match status" value="2"/>
</dbReference>
<proteinExistence type="predicted"/>
<dbReference type="InterPro" id="IPR002725">
    <property type="entry name" value="YgjP-like_metallopeptidase"/>
</dbReference>
<gene>
    <name evidence="4" type="ORF">G5A66_10340</name>
    <name evidence="3" type="ORF">G5A75_10365</name>
</gene>
<dbReference type="AlphaFoldDB" id="A0A850HN64"/>
<dbReference type="Proteomes" id="UP000528555">
    <property type="component" value="Unassembled WGS sequence"/>
</dbReference>
<dbReference type="InterPro" id="IPR053136">
    <property type="entry name" value="UTP_pyrophosphatase-like"/>
</dbReference>
<dbReference type="EMBL" id="JAAITX010000007">
    <property type="protein sequence ID" value="NVH59027.1"/>
    <property type="molecule type" value="Genomic_DNA"/>
</dbReference>
<dbReference type="PANTHER" id="PTHR30399:SF1">
    <property type="entry name" value="UTP PYROPHOSPHATASE"/>
    <property type="match status" value="1"/>
</dbReference>
<dbReference type="OrthoDB" id="9811177at2"/>
<dbReference type="CDD" id="cd07344">
    <property type="entry name" value="M48_yhfN_like"/>
    <property type="match status" value="1"/>
</dbReference>
<evidence type="ECO:0000313" key="6">
    <source>
        <dbReference type="Proteomes" id="UP000701680"/>
    </source>
</evidence>
<evidence type="ECO:0000313" key="3">
    <source>
        <dbReference type="EMBL" id="NSK15254.1"/>
    </source>
</evidence>
<accession>A0A850HN64</accession>
<reference evidence="4" key="2">
    <citation type="submission" date="2020-02" db="EMBL/GenBank/DDBJ databases">
        <authorList>
            <person name="Littmann E."/>
            <person name="Sorbara M."/>
        </authorList>
    </citation>
    <scope>NUCLEOTIDE SEQUENCE</scope>
    <source>
        <strain evidence="4">MSK.17.11</strain>
        <strain evidence="3">MSK.17.38</strain>
    </source>
</reference>
<keyword evidence="5" id="KW-1185">Reference proteome</keyword>
<feature type="domain" description="YgjP-like metallopeptidase" evidence="2">
    <location>
        <begin position="18"/>
        <end position="73"/>
    </location>
</feature>
<evidence type="ECO:0000313" key="4">
    <source>
        <dbReference type="EMBL" id="NVH59027.1"/>
    </source>
</evidence>
<organism evidence="4 5">
    <name type="scientific">Dorea phocaeensis</name>
    <dbReference type="NCBI Taxonomy" id="2040291"/>
    <lineage>
        <taxon>Bacteria</taxon>
        <taxon>Bacillati</taxon>
        <taxon>Bacillota</taxon>
        <taxon>Clostridia</taxon>
        <taxon>Lachnospirales</taxon>
        <taxon>Lachnospiraceae</taxon>
        <taxon>Dorea</taxon>
    </lineage>
</organism>
<evidence type="ECO:0000259" key="2">
    <source>
        <dbReference type="Pfam" id="PF01863"/>
    </source>
</evidence>
<sequence>MRARKSLLKPEIIRSSRKTLGLEVTPEGMIRIRAPYGVSEDVILRFFESKSAWIQKSLAKVRARQEQLKEEEAQYGKLTEAELKVLKMQAEEVFPARAAFYAGKMGISYGRITIRRQKTRWGSCSQRGNLNFNCLLMMAPPGVVDYVVVHELCHRIEMNHSPRFWKLVGEVYPNYDRWKRWLKENGGRLMRMAEEKI</sequence>
<dbReference type="Gene3D" id="3.30.2010.10">
    <property type="entry name" value="Metalloproteases ('zincins'), catalytic domain"/>
    <property type="match status" value="1"/>
</dbReference>
<dbReference type="EMBL" id="JAAIUO010000007">
    <property type="protein sequence ID" value="NSK15254.1"/>
    <property type="molecule type" value="Genomic_DNA"/>
</dbReference>
<dbReference type="PANTHER" id="PTHR30399">
    <property type="entry name" value="UNCHARACTERIZED PROTEIN YGJP"/>
    <property type="match status" value="1"/>
</dbReference>
<evidence type="ECO:0000313" key="5">
    <source>
        <dbReference type="Proteomes" id="UP000528555"/>
    </source>
</evidence>